<dbReference type="SUPFAM" id="SSF51735">
    <property type="entry name" value="NAD(P)-binding Rossmann-fold domains"/>
    <property type="match status" value="1"/>
</dbReference>
<accession>A0A1M6SAG1</accession>
<dbReference type="PRINTS" id="PR00081">
    <property type="entry name" value="GDHRDH"/>
</dbReference>
<keyword evidence="2" id="KW-0560">Oxidoreductase</keyword>
<comment type="similarity">
    <text evidence="1">Belongs to the short-chain dehydrogenases/reductases (SDR) family.</text>
</comment>
<proteinExistence type="inferred from homology"/>
<sequence>MTVTSSTVKNIEITKYNIMRLENKIAVVTGGSRGIGQAISELFAKEGATVIIVDLLPEGQAVADGINASGGKAEFHSVSVTEKSAIETLFASINDKYGKLDILINNAGITRDKTLEKMSEEEFDSVVNVNLKGVFLCTQAAAPYMKANKYGRIVSAASNVGLRGNFGQTNYAATKAGVIAMSKTWTVELGKHGITANAIAPGFTMTDMVAKIPKEHFAAIEASIPLKTVAQPIDIAYGYLYLASDEARFVSGICLTIDGGTSR</sequence>
<dbReference type="STRING" id="228958.SAMN04488007_3022"/>
<evidence type="ECO:0000313" key="4">
    <source>
        <dbReference type="EMBL" id="SHK41764.1"/>
    </source>
</evidence>
<keyword evidence="5" id="KW-1185">Reference proteome</keyword>
<dbReference type="GO" id="GO:0016491">
    <property type="term" value="F:oxidoreductase activity"/>
    <property type="evidence" value="ECO:0007669"/>
    <property type="project" value="UniProtKB-KW"/>
</dbReference>
<evidence type="ECO:0000313" key="5">
    <source>
        <dbReference type="Proteomes" id="UP000184314"/>
    </source>
</evidence>
<name>A0A1M6SAG1_9FLAO</name>
<dbReference type="NCBIfam" id="NF009466">
    <property type="entry name" value="PRK12826.1-2"/>
    <property type="match status" value="1"/>
</dbReference>
<dbReference type="InterPro" id="IPR036291">
    <property type="entry name" value="NAD(P)-bd_dom_sf"/>
</dbReference>
<dbReference type="Pfam" id="PF13561">
    <property type="entry name" value="adh_short_C2"/>
    <property type="match status" value="1"/>
</dbReference>
<dbReference type="Gene3D" id="3.40.50.720">
    <property type="entry name" value="NAD(P)-binding Rossmann-like Domain"/>
    <property type="match status" value="1"/>
</dbReference>
<evidence type="ECO:0000256" key="2">
    <source>
        <dbReference type="ARBA" id="ARBA00023002"/>
    </source>
</evidence>
<evidence type="ECO:0000256" key="1">
    <source>
        <dbReference type="ARBA" id="ARBA00006484"/>
    </source>
</evidence>
<dbReference type="PANTHER" id="PTHR42879">
    <property type="entry name" value="3-OXOACYL-(ACYL-CARRIER-PROTEIN) REDUCTASE"/>
    <property type="match status" value="1"/>
</dbReference>
<dbReference type="PANTHER" id="PTHR42879:SF2">
    <property type="entry name" value="3-OXOACYL-[ACYL-CARRIER-PROTEIN] REDUCTASE FABG"/>
    <property type="match status" value="1"/>
</dbReference>
<dbReference type="FunFam" id="3.40.50.720:FF:000173">
    <property type="entry name" value="3-oxoacyl-[acyl-carrier protein] reductase"/>
    <property type="match status" value="1"/>
</dbReference>
<dbReference type="AlphaFoldDB" id="A0A1M6SAG1"/>
<reference evidence="5" key="1">
    <citation type="submission" date="2016-11" db="EMBL/GenBank/DDBJ databases">
        <authorList>
            <person name="Varghese N."/>
            <person name="Submissions S."/>
        </authorList>
    </citation>
    <scope>NUCLEOTIDE SEQUENCE [LARGE SCALE GENOMIC DNA]</scope>
    <source>
        <strain evidence="5">DSM 16478</strain>
    </source>
</reference>
<protein>
    <submittedName>
        <fullName evidence="4">3-oxoacyl-[acyl-carrier-protein] reductase</fullName>
    </submittedName>
</protein>
<organism evidence="4 5">
    <name type="scientific">Maribacter aquivivus</name>
    <dbReference type="NCBI Taxonomy" id="228958"/>
    <lineage>
        <taxon>Bacteria</taxon>
        <taxon>Pseudomonadati</taxon>
        <taxon>Bacteroidota</taxon>
        <taxon>Flavobacteriia</taxon>
        <taxon>Flavobacteriales</taxon>
        <taxon>Flavobacteriaceae</taxon>
        <taxon>Maribacter</taxon>
    </lineage>
</organism>
<dbReference type="EMBL" id="FQZX01000002">
    <property type="protein sequence ID" value="SHK41764.1"/>
    <property type="molecule type" value="Genomic_DNA"/>
</dbReference>
<feature type="domain" description="Ketoreductase" evidence="3">
    <location>
        <begin position="24"/>
        <end position="208"/>
    </location>
</feature>
<dbReference type="InterPro" id="IPR050259">
    <property type="entry name" value="SDR"/>
</dbReference>
<dbReference type="NCBIfam" id="NF005559">
    <property type="entry name" value="PRK07231.1"/>
    <property type="match status" value="1"/>
</dbReference>
<dbReference type="PRINTS" id="PR00080">
    <property type="entry name" value="SDRFAMILY"/>
</dbReference>
<dbReference type="SMART" id="SM00822">
    <property type="entry name" value="PKS_KR"/>
    <property type="match status" value="1"/>
</dbReference>
<gene>
    <name evidence="4" type="ORF">SAMN04488007_3022</name>
</gene>
<dbReference type="Proteomes" id="UP000184314">
    <property type="component" value="Unassembled WGS sequence"/>
</dbReference>
<dbReference type="InterPro" id="IPR002347">
    <property type="entry name" value="SDR_fam"/>
</dbReference>
<dbReference type="InterPro" id="IPR057326">
    <property type="entry name" value="KR_dom"/>
</dbReference>
<evidence type="ECO:0000259" key="3">
    <source>
        <dbReference type="SMART" id="SM00822"/>
    </source>
</evidence>